<keyword evidence="2" id="KW-0812">Transmembrane</keyword>
<proteinExistence type="inferred from homology"/>
<keyword evidence="2" id="KW-0564">Palmitate</keyword>
<keyword evidence="2" id="KW-0449">Lipoprotein</keyword>
<evidence type="ECO:0000313" key="3">
    <source>
        <dbReference type="EMBL" id="QFY41349.1"/>
    </source>
</evidence>
<dbReference type="GO" id="GO:0015562">
    <property type="term" value="F:efflux transmembrane transporter activity"/>
    <property type="evidence" value="ECO:0007669"/>
    <property type="project" value="InterPro"/>
</dbReference>
<dbReference type="InParanoid" id="A0A5Q0BCV3"/>
<reference evidence="3 4" key="1">
    <citation type="submission" date="2019-09" db="EMBL/GenBank/DDBJ databases">
        <title>Ecophysiology of the spiral-shaped methanotroph Methylospira mobilis as revealed by the complete genome sequence.</title>
        <authorList>
            <person name="Oshkin I.Y."/>
            <person name="Dedysh S.N."/>
            <person name="Miroshnikov K."/>
            <person name="Danilova O.V."/>
            <person name="Hakobyan A."/>
            <person name="Liesack W."/>
        </authorList>
    </citation>
    <scope>NUCLEOTIDE SEQUENCE [LARGE SCALE GENOMIC DNA]</scope>
    <source>
        <strain evidence="3 4">Shm1</strain>
    </source>
</reference>
<dbReference type="AlphaFoldDB" id="A0A5Q0BCV3"/>
<comment type="similarity">
    <text evidence="1 2">Belongs to the outer membrane factor (OMF) (TC 1.B.17) family.</text>
</comment>
<accession>A0A5Q0BCV3</accession>
<dbReference type="Proteomes" id="UP000325755">
    <property type="component" value="Chromosome"/>
</dbReference>
<dbReference type="EMBL" id="CP044205">
    <property type="protein sequence ID" value="QFY41349.1"/>
    <property type="molecule type" value="Genomic_DNA"/>
</dbReference>
<dbReference type="PANTHER" id="PTHR30203:SF29">
    <property type="entry name" value="PROTEIN CYAE"/>
    <property type="match status" value="1"/>
</dbReference>
<dbReference type="Gene3D" id="1.20.1600.10">
    <property type="entry name" value="Outer membrane efflux proteins (OEP)"/>
    <property type="match status" value="1"/>
</dbReference>
<sequence length="525" mass="57153">MVTRADISTPVRPIHLALLSAFSLALILFLPGCGLKGGVFDTVGPDYIAPSLEKQTEWALPADSATRVAHRGATSDLRRWWLQFQDPILIQLMDAAQSVNANTRLAKASVNQARASFIDANIISIPSLSAASRENTQGTSYDEVLDNLITPGTPGENGYESVYATAGGSLQSSWEIDLYGGMSRQLEASESQIQSKLAGWHDARVSVAVEVANSYAGYRFCELQRNIEAKDAASRKETVRMVDILVEAGFSSPRDASLSRATADEGIRNLEVRKAQCEQSLKSLVELTGLSDFDIRKILNSEPAREGRIPTPAPFQVGRIPAEVLMQRPDLIMAERNLAEASAKIGVERSQQYHRLTIIGNIMAGLANINISSFNAIGAAFHFGPSLTLPVFESVKREANTDAAIARYEAALAAFYARVRLAAKEVEGALIQLDAVDKQHPTASSAASHYRKYLDSMQEAYRKGIASLIEVETSRRYVLAADLALARLDHKKVTAWISLYRAVGGSWEAGHKRSIDDHGQPAVND</sequence>
<organism evidence="3 4">
    <name type="scientific">Candidatus Methylospira mobilis</name>
    <dbReference type="NCBI Taxonomy" id="1808979"/>
    <lineage>
        <taxon>Bacteria</taxon>
        <taxon>Pseudomonadati</taxon>
        <taxon>Pseudomonadota</taxon>
        <taxon>Gammaproteobacteria</taxon>
        <taxon>Methylococcales</taxon>
        <taxon>Methylococcaceae</taxon>
        <taxon>Candidatus Methylospira</taxon>
    </lineage>
</organism>
<keyword evidence="2" id="KW-0472">Membrane</keyword>
<dbReference type="Pfam" id="PF02321">
    <property type="entry name" value="OEP"/>
    <property type="match status" value="2"/>
</dbReference>
<dbReference type="SUPFAM" id="SSF56954">
    <property type="entry name" value="Outer membrane efflux proteins (OEP)"/>
    <property type="match status" value="1"/>
</dbReference>
<dbReference type="InterPro" id="IPR010131">
    <property type="entry name" value="MdtP/NodT-like"/>
</dbReference>
<evidence type="ECO:0000313" key="4">
    <source>
        <dbReference type="Proteomes" id="UP000325755"/>
    </source>
</evidence>
<dbReference type="GO" id="GO:0009279">
    <property type="term" value="C:cell outer membrane"/>
    <property type="evidence" value="ECO:0007669"/>
    <property type="project" value="UniProtKB-SubCell"/>
</dbReference>
<gene>
    <name evidence="3" type="ORF">F6R98_00865</name>
</gene>
<dbReference type="OrthoDB" id="9770517at2"/>
<keyword evidence="4" id="KW-1185">Reference proteome</keyword>
<comment type="subcellular location">
    <subcellularLocation>
        <location evidence="2">Cell outer membrane</location>
        <topology evidence="2">Lipid-anchor</topology>
    </subcellularLocation>
</comment>
<dbReference type="PANTHER" id="PTHR30203">
    <property type="entry name" value="OUTER MEMBRANE CATION EFFLUX PROTEIN"/>
    <property type="match status" value="1"/>
</dbReference>
<evidence type="ECO:0000256" key="2">
    <source>
        <dbReference type="RuleBase" id="RU362097"/>
    </source>
</evidence>
<name>A0A5Q0BCV3_9GAMM</name>
<protein>
    <submittedName>
        <fullName evidence="3">Efflux transporter outer membrane subunit</fullName>
    </submittedName>
</protein>
<dbReference type="Gene3D" id="2.20.200.10">
    <property type="entry name" value="Outer membrane efflux proteins (OEP)"/>
    <property type="match status" value="1"/>
</dbReference>
<dbReference type="NCBIfam" id="TIGR01845">
    <property type="entry name" value="outer_NodT"/>
    <property type="match status" value="1"/>
</dbReference>
<evidence type="ECO:0000256" key="1">
    <source>
        <dbReference type="ARBA" id="ARBA00007613"/>
    </source>
</evidence>
<keyword evidence="2" id="KW-1134">Transmembrane beta strand</keyword>
<dbReference type="KEGG" id="mmob:F6R98_00865"/>
<dbReference type="InterPro" id="IPR003423">
    <property type="entry name" value="OMP_efflux"/>
</dbReference>